<dbReference type="PANTHER" id="PTHR45453:SF1">
    <property type="entry name" value="PHOSPHATE REGULON SENSOR PROTEIN PHOR"/>
    <property type="match status" value="1"/>
</dbReference>
<dbReference type="FunFam" id="3.30.565.10:FF:000006">
    <property type="entry name" value="Sensor histidine kinase WalK"/>
    <property type="match status" value="1"/>
</dbReference>
<dbReference type="GO" id="GO:0016036">
    <property type="term" value="P:cellular response to phosphate starvation"/>
    <property type="evidence" value="ECO:0007669"/>
    <property type="project" value="TreeGrafter"/>
</dbReference>
<dbReference type="GO" id="GO:0000155">
    <property type="term" value="F:phosphorelay sensor kinase activity"/>
    <property type="evidence" value="ECO:0007669"/>
    <property type="project" value="InterPro"/>
</dbReference>
<dbReference type="InterPro" id="IPR029016">
    <property type="entry name" value="GAF-like_dom_sf"/>
</dbReference>
<evidence type="ECO:0000256" key="6">
    <source>
        <dbReference type="ARBA" id="ARBA00023012"/>
    </source>
</evidence>
<name>A0A1G2PWM1_9BACT</name>
<reference evidence="9 10" key="1">
    <citation type="journal article" date="2016" name="Nat. Commun.">
        <title>Thousands of microbial genomes shed light on interconnected biogeochemical processes in an aquifer system.</title>
        <authorList>
            <person name="Anantharaman K."/>
            <person name="Brown C.T."/>
            <person name="Hug L.A."/>
            <person name="Sharon I."/>
            <person name="Castelle C.J."/>
            <person name="Probst A.J."/>
            <person name="Thomas B.C."/>
            <person name="Singh A."/>
            <person name="Wilkins M.J."/>
            <person name="Karaoz U."/>
            <person name="Brodie E.L."/>
            <person name="Williams K.H."/>
            <person name="Hubbard S.S."/>
            <person name="Banfield J.F."/>
        </authorList>
    </citation>
    <scope>NUCLEOTIDE SEQUENCE [LARGE SCALE GENOMIC DNA]</scope>
</reference>
<feature type="domain" description="Histidine kinase" evidence="8">
    <location>
        <begin position="449"/>
        <end position="662"/>
    </location>
</feature>
<dbReference type="InterPro" id="IPR003661">
    <property type="entry name" value="HisK_dim/P_dom"/>
</dbReference>
<evidence type="ECO:0000256" key="2">
    <source>
        <dbReference type="ARBA" id="ARBA00012438"/>
    </source>
</evidence>
<feature type="transmembrane region" description="Helical" evidence="7">
    <location>
        <begin position="169"/>
        <end position="187"/>
    </location>
</feature>
<keyword evidence="6" id="KW-0902">Two-component regulatory system</keyword>
<keyword evidence="7" id="KW-0812">Transmembrane</keyword>
<feature type="transmembrane region" description="Helical" evidence="7">
    <location>
        <begin position="66"/>
        <end position="86"/>
    </location>
</feature>
<dbReference type="PROSITE" id="PS50109">
    <property type="entry name" value="HIS_KIN"/>
    <property type="match status" value="1"/>
</dbReference>
<dbReference type="CDD" id="cd00075">
    <property type="entry name" value="HATPase"/>
    <property type="match status" value="1"/>
</dbReference>
<dbReference type="Proteomes" id="UP000176951">
    <property type="component" value="Unassembled WGS sequence"/>
</dbReference>
<organism evidence="9 10">
    <name type="scientific">Candidatus Terrybacteria bacterium RIFCSPLOWO2_01_FULL_40_23</name>
    <dbReference type="NCBI Taxonomy" id="1802366"/>
    <lineage>
        <taxon>Bacteria</taxon>
        <taxon>Candidatus Terryibacteriota</taxon>
    </lineage>
</organism>
<evidence type="ECO:0000256" key="1">
    <source>
        <dbReference type="ARBA" id="ARBA00000085"/>
    </source>
</evidence>
<dbReference type="SUPFAM" id="SSF55874">
    <property type="entry name" value="ATPase domain of HSP90 chaperone/DNA topoisomerase II/histidine kinase"/>
    <property type="match status" value="1"/>
</dbReference>
<evidence type="ECO:0000256" key="5">
    <source>
        <dbReference type="ARBA" id="ARBA00022777"/>
    </source>
</evidence>
<keyword evidence="7" id="KW-0472">Membrane</keyword>
<dbReference type="EMBL" id="MHSW01000012">
    <property type="protein sequence ID" value="OHA52159.1"/>
    <property type="molecule type" value="Genomic_DNA"/>
</dbReference>
<feature type="transmembrane region" description="Helical" evidence="7">
    <location>
        <begin position="137"/>
        <end position="157"/>
    </location>
</feature>
<dbReference type="InterPro" id="IPR003594">
    <property type="entry name" value="HATPase_dom"/>
</dbReference>
<proteinExistence type="predicted"/>
<dbReference type="SUPFAM" id="SSF47384">
    <property type="entry name" value="Homodimeric domain of signal transducing histidine kinase"/>
    <property type="match status" value="1"/>
</dbReference>
<feature type="transmembrane region" description="Helical" evidence="7">
    <location>
        <begin position="37"/>
        <end position="60"/>
    </location>
</feature>
<dbReference type="CDD" id="cd00082">
    <property type="entry name" value="HisKA"/>
    <property type="match status" value="1"/>
</dbReference>
<feature type="transmembrane region" description="Helical" evidence="7">
    <location>
        <begin position="264"/>
        <end position="283"/>
    </location>
</feature>
<dbReference type="PRINTS" id="PR00344">
    <property type="entry name" value="BCTRLSENSOR"/>
</dbReference>
<feature type="transmembrane region" description="Helical" evidence="7">
    <location>
        <begin position="234"/>
        <end position="258"/>
    </location>
</feature>
<dbReference type="InterPro" id="IPR004358">
    <property type="entry name" value="Sig_transdc_His_kin-like_C"/>
</dbReference>
<dbReference type="EC" id="2.7.13.3" evidence="2"/>
<evidence type="ECO:0000313" key="9">
    <source>
        <dbReference type="EMBL" id="OHA52159.1"/>
    </source>
</evidence>
<accession>A0A1G2PWM1</accession>
<evidence type="ECO:0000313" key="10">
    <source>
        <dbReference type="Proteomes" id="UP000176951"/>
    </source>
</evidence>
<dbReference type="InterPro" id="IPR036890">
    <property type="entry name" value="HATPase_C_sf"/>
</dbReference>
<dbReference type="Pfam" id="PF16927">
    <property type="entry name" value="HisKA_7TM"/>
    <property type="match status" value="1"/>
</dbReference>
<feature type="transmembrane region" description="Helical" evidence="7">
    <location>
        <begin position="98"/>
        <end position="117"/>
    </location>
</feature>
<dbReference type="GO" id="GO:0005886">
    <property type="term" value="C:plasma membrane"/>
    <property type="evidence" value="ECO:0007669"/>
    <property type="project" value="TreeGrafter"/>
</dbReference>
<sequence length="662" mass="74839">MTVYNIEILSGSAILMEVAIINFLLGLWVFYKNRTSLINLAFFIFCWGASMWLSALTLLLTTHKFIFNQFIFFGALLVLTGFVLFTKTFPHNQPLKPRFKLIFIPLLILAVITPLNLFVKDIEFKNGSLQPVNGPAMIFFAFSSVAYLFYGITLLIKNYRLTTGLKRKQIQYVFLGMALFISSTVIFDATLPAFGIFSLNSLGPLASIAFIGFSAYAILKHQLLDIKIVIQKGLIYTILLGAIVFVYLTLIFGLNLVIGDITGIREISALLTIILGIFSVPIIDKYLKKITNPIFFKDTYDYSEAMRDLSEILNKNITVSEIAQKTSDKLKEIFKNRAVEIILLSEKTSSSLSDKLASNEGSEKLRIPILLENKQLAFMTLEQKISGDQYTNEDLNLLKTFANQAAVALQKAIFFEQIKTHSDDLEKKVAERTTQIKILQQDQKQMMIDIAHGLQSPLTIIMGHLNFLKKELPHNKDIEIFEYSIDEVSKLIYDLLKLAALEGSIENYSYKPFNLSDALNGLIEYFDVVAQSNDIKLNYDIKPDITIDGDRRQIEESITNIVSNAMKYINNEKDKEISISLTKIDDTVELKIKDTGIGIAAKDLPHIFERFYRVQDEIHKNIKGAGLGLAISKRIIEKFNGTIEAESEVNKGTTFTIKFKLS</sequence>
<keyword evidence="3" id="KW-0597">Phosphoprotein</keyword>
<evidence type="ECO:0000256" key="7">
    <source>
        <dbReference type="SAM" id="Phobius"/>
    </source>
</evidence>
<dbReference type="InterPro" id="IPR031621">
    <property type="entry name" value="HisKA_7TM"/>
</dbReference>
<protein>
    <recommendedName>
        <fullName evidence="2">histidine kinase</fullName>
        <ecNumber evidence="2">2.7.13.3</ecNumber>
    </recommendedName>
</protein>
<dbReference type="GO" id="GO:0004721">
    <property type="term" value="F:phosphoprotein phosphatase activity"/>
    <property type="evidence" value="ECO:0007669"/>
    <property type="project" value="TreeGrafter"/>
</dbReference>
<keyword evidence="5" id="KW-0418">Kinase</keyword>
<keyword evidence="7" id="KW-1133">Transmembrane helix</keyword>
<dbReference type="Gene3D" id="3.30.450.40">
    <property type="match status" value="1"/>
</dbReference>
<feature type="transmembrane region" description="Helical" evidence="7">
    <location>
        <begin position="193"/>
        <end position="213"/>
    </location>
</feature>
<keyword evidence="4" id="KW-0808">Transferase</keyword>
<feature type="transmembrane region" description="Helical" evidence="7">
    <location>
        <begin position="6"/>
        <end position="30"/>
    </location>
</feature>
<dbReference type="Pfam" id="PF02518">
    <property type="entry name" value="HATPase_c"/>
    <property type="match status" value="1"/>
</dbReference>
<comment type="catalytic activity">
    <reaction evidence="1">
        <text>ATP + protein L-histidine = ADP + protein N-phospho-L-histidine.</text>
        <dbReference type="EC" id="2.7.13.3"/>
    </reaction>
</comment>
<dbReference type="Gene3D" id="1.10.287.130">
    <property type="match status" value="1"/>
</dbReference>
<dbReference type="PANTHER" id="PTHR45453">
    <property type="entry name" value="PHOSPHATE REGULON SENSOR PROTEIN PHOR"/>
    <property type="match status" value="1"/>
</dbReference>
<dbReference type="InterPro" id="IPR005467">
    <property type="entry name" value="His_kinase_dom"/>
</dbReference>
<gene>
    <name evidence="9" type="ORF">A3A97_04585</name>
</gene>
<dbReference type="InterPro" id="IPR036097">
    <property type="entry name" value="HisK_dim/P_sf"/>
</dbReference>
<evidence type="ECO:0000256" key="3">
    <source>
        <dbReference type="ARBA" id="ARBA00022553"/>
    </source>
</evidence>
<comment type="caution">
    <text evidence="9">The sequence shown here is derived from an EMBL/GenBank/DDBJ whole genome shotgun (WGS) entry which is preliminary data.</text>
</comment>
<dbReference type="SMART" id="SM00387">
    <property type="entry name" value="HATPase_c"/>
    <property type="match status" value="1"/>
</dbReference>
<dbReference type="InterPro" id="IPR050351">
    <property type="entry name" value="BphY/WalK/GraS-like"/>
</dbReference>
<dbReference type="SMART" id="SM00388">
    <property type="entry name" value="HisKA"/>
    <property type="match status" value="1"/>
</dbReference>
<evidence type="ECO:0000259" key="8">
    <source>
        <dbReference type="PROSITE" id="PS50109"/>
    </source>
</evidence>
<dbReference type="SUPFAM" id="SSF55781">
    <property type="entry name" value="GAF domain-like"/>
    <property type="match status" value="1"/>
</dbReference>
<evidence type="ECO:0000256" key="4">
    <source>
        <dbReference type="ARBA" id="ARBA00022679"/>
    </source>
</evidence>
<dbReference type="Gene3D" id="3.30.565.10">
    <property type="entry name" value="Histidine kinase-like ATPase, C-terminal domain"/>
    <property type="match status" value="1"/>
</dbReference>
<dbReference type="AlphaFoldDB" id="A0A1G2PWM1"/>